<protein>
    <submittedName>
        <fullName evidence="1">Uncharacterized protein</fullName>
    </submittedName>
</protein>
<organism evidence="1 2">
    <name type="scientific">Onchocerca flexuosa</name>
    <dbReference type="NCBI Taxonomy" id="387005"/>
    <lineage>
        <taxon>Eukaryota</taxon>
        <taxon>Metazoa</taxon>
        <taxon>Ecdysozoa</taxon>
        <taxon>Nematoda</taxon>
        <taxon>Chromadorea</taxon>
        <taxon>Rhabditida</taxon>
        <taxon>Spirurina</taxon>
        <taxon>Spiruromorpha</taxon>
        <taxon>Filarioidea</taxon>
        <taxon>Onchocercidae</taxon>
        <taxon>Onchocerca</taxon>
    </lineage>
</organism>
<dbReference type="Proteomes" id="UP000242913">
    <property type="component" value="Unassembled WGS sequence"/>
</dbReference>
<keyword evidence="2" id="KW-1185">Reference proteome</keyword>
<evidence type="ECO:0000313" key="1">
    <source>
        <dbReference type="EMBL" id="OZC09263.1"/>
    </source>
</evidence>
<gene>
    <name evidence="1" type="ORF">X798_03603</name>
</gene>
<evidence type="ECO:0000313" key="2">
    <source>
        <dbReference type="Proteomes" id="UP000242913"/>
    </source>
</evidence>
<name>A0A238BVE3_9BILA</name>
<reference evidence="1 2" key="1">
    <citation type="submission" date="2015-12" db="EMBL/GenBank/DDBJ databases">
        <title>Draft genome of the nematode, Onchocerca flexuosa.</title>
        <authorList>
            <person name="Mitreva M."/>
        </authorList>
    </citation>
    <scope>NUCLEOTIDE SEQUENCE [LARGE SCALE GENOMIC DNA]</scope>
    <source>
        <strain evidence="1">Red Deer</strain>
    </source>
</reference>
<dbReference type="AlphaFoldDB" id="A0A238BVE3"/>
<proteinExistence type="predicted"/>
<accession>A0A238BVE3</accession>
<dbReference type="EMBL" id="KZ269995">
    <property type="protein sequence ID" value="OZC09263.1"/>
    <property type="molecule type" value="Genomic_DNA"/>
</dbReference>
<sequence length="35" mass="4064">MKRCKVSSATKLFFNASRLYNGIAKERVIQEKENC</sequence>